<feature type="compositionally biased region" description="Basic and acidic residues" evidence="1">
    <location>
        <begin position="450"/>
        <end position="459"/>
    </location>
</feature>
<feature type="domain" description="HNH nuclease" evidence="2">
    <location>
        <begin position="310"/>
        <end position="361"/>
    </location>
</feature>
<dbReference type="SMART" id="SM00507">
    <property type="entry name" value="HNHc"/>
    <property type="match status" value="1"/>
</dbReference>
<proteinExistence type="predicted"/>
<keyword evidence="4" id="KW-1185">Reference proteome</keyword>
<evidence type="ECO:0000256" key="1">
    <source>
        <dbReference type="SAM" id="MobiDB-lite"/>
    </source>
</evidence>
<dbReference type="PATRIC" id="fig|59750.3.peg.813"/>
<dbReference type="AlphaFoldDB" id="A0A132PLI6"/>
<accession>A0A132PLI6</accession>
<evidence type="ECO:0000313" key="3">
    <source>
        <dbReference type="EMBL" id="KWX23114.1"/>
    </source>
</evidence>
<comment type="caution">
    <text evidence="3">The sequence shown here is derived from an EMBL/GenBank/DDBJ whole genome shotgun (WGS) entry which is preliminary data.</text>
</comment>
<sequence length="474" mass="52246">MFESFSDADLIDGMGETTRGESAQIARRLEIIGELDARRSVELAEMKLWRTDPFEAVAAEVSAALNISRARARTLIHYSRVLRDKLPKIAAVFAAGGIDFRLLGTLIARTDLVDPAVWPDLDEALACNAPKWMKLSEPKLKDRIDEWVATHDPNGVRVTPKVDEGRHVTIQPFSPGVATIWATVRADVAAAIDQRLDALVDTVCENDPRTRDQRRSDALGSIAHMHDQLACQCGQPDCPTAERRTGAGTAVIHVLAEQATIDGTSNAPGYLPGFGIQPAETVRELAKTATLKPLTVPGDTPEPGYRPSVALAEFVRWRDLTCRFPGCDAPAVRADIDHTAPYPAGPTHPSNTKLYCRSHHLLKTFHTGPNGWTDRQLPDGTIEFTAPTGHIYTTEPHGAALFPALARPTGELDIPETTAPDANRAIMMPTRKHTREHDRQTRIAAERRQRAELNAERQRQHQAWLADNYEPPPF</sequence>
<protein>
    <recommendedName>
        <fullName evidence="2">HNH nuclease domain-containing protein</fullName>
    </recommendedName>
</protein>
<name>A0A132PLI6_9MYCO</name>
<dbReference type="EMBL" id="LGTW01000010">
    <property type="protein sequence ID" value="KWX23114.1"/>
    <property type="molecule type" value="Genomic_DNA"/>
</dbReference>
<dbReference type="InterPro" id="IPR003615">
    <property type="entry name" value="HNH_nuc"/>
</dbReference>
<evidence type="ECO:0000259" key="2">
    <source>
        <dbReference type="SMART" id="SM00507"/>
    </source>
</evidence>
<organism evidence="3 4">
    <name type="scientific">Mycolicibacterium wolinskyi</name>
    <dbReference type="NCBI Taxonomy" id="59750"/>
    <lineage>
        <taxon>Bacteria</taxon>
        <taxon>Bacillati</taxon>
        <taxon>Actinomycetota</taxon>
        <taxon>Actinomycetes</taxon>
        <taxon>Mycobacteriales</taxon>
        <taxon>Mycobacteriaceae</taxon>
        <taxon>Mycolicibacterium</taxon>
    </lineage>
</organism>
<feature type="region of interest" description="Disordered" evidence="1">
    <location>
        <begin position="450"/>
        <end position="474"/>
    </location>
</feature>
<dbReference type="Proteomes" id="UP000070612">
    <property type="component" value="Unassembled WGS sequence"/>
</dbReference>
<evidence type="ECO:0000313" key="4">
    <source>
        <dbReference type="Proteomes" id="UP000070612"/>
    </source>
</evidence>
<gene>
    <name evidence="3" type="ORF">AFM11_17300</name>
</gene>
<dbReference type="InterPro" id="IPR003870">
    <property type="entry name" value="DUF222"/>
</dbReference>
<dbReference type="RefSeq" id="WP_067850939.1">
    <property type="nucleotide sequence ID" value="NZ_LGTW01000010.1"/>
</dbReference>
<reference evidence="3 4" key="1">
    <citation type="submission" date="2015-07" db="EMBL/GenBank/DDBJ databases">
        <title>A draft genome sequence of Mycobacterium wolinskyi.</title>
        <authorList>
            <person name="de Man T.J."/>
            <person name="Perry K.A."/>
            <person name="Coulliette A.D."/>
            <person name="Jensen B."/>
            <person name="Toney N.C."/>
            <person name="Limbago B.M."/>
            <person name="Noble-Wang J."/>
        </authorList>
    </citation>
    <scope>NUCLEOTIDE SEQUENCE [LARGE SCALE GENOMIC DNA]</scope>
    <source>
        <strain evidence="3 4">CDC_01</strain>
    </source>
</reference>
<dbReference type="Pfam" id="PF02720">
    <property type="entry name" value="DUF222"/>
    <property type="match status" value="1"/>
</dbReference>
<dbReference type="CDD" id="cd00085">
    <property type="entry name" value="HNHc"/>
    <property type="match status" value="1"/>
</dbReference>